<accession>A0A1H8EYM1</accession>
<evidence type="ECO:0000259" key="9">
    <source>
        <dbReference type="PROSITE" id="PS50110"/>
    </source>
</evidence>
<comment type="catalytic activity">
    <reaction evidence="1">
        <text>ATP + protein L-histidine = ADP + protein N-phospho-L-histidine.</text>
        <dbReference type="EC" id="2.7.13.3"/>
    </reaction>
</comment>
<dbReference type="SUPFAM" id="SSF55874">
    <property type="entry name" value="ATPase domain of HSP90 chaperone/DNA topoisomerase II/histidine kinase"/>
    <property type="match status" value="1"/>
</dbReference>
<dbReference type="InterPro" id="IPR004358">
    <property type="entry name" value="Sig_transdc_His_kin-like_C"/>
</dbReference>
<feature type="transmembrane region" description="Helical" evidence="7">
    <location>
        <begin position="106"/>
        <end position="123"/>
    </location>
</feature>
<evidence type="ECO:0000256" key="4">
    <source>
        <dbReference type="ARBA" id="ARBA00022679"/>
    </source>
</evidence>
<dbReference type="RefSeq" id="WP_089919143.1">
    <property type="nucleotide sequence ID" value="NZ_FOBB01000009.1"/>
</dbReference>
<name>A0A1H8EYM1_9BACT</name>
<feature type="modified residue" description="4-aspartylphosphate" evidence="6">
    <location>
        <position position="496"/>
    </location>
</feature>
<keyword evidence="3 6" id="KW-0597">Phosphoprotein</keyword>
<dbReference type="Proteomes" id="UP000198984">
    <property type="component" value="Unassembled WGS sequence"/>
</dbReference>
<dbReference type="OrthoDB" id="636661at2"/>
<dbReference type="SUPFAM" id="SSF52172">
    <property type="entry name" value="CheY-like"/>
    <property type="match status" value="1"/>
</dbReference>
<dbReference type="EC" id="2.7.13.3" evidence="2"/>
<dbReference type="Gene3D" id="3.30.565.10">
    <property type="entry name" value="Histidine kinase-like ATPase, C-terminal domain"/>
    <property type="match status" value="1"/>
</dbReference>
<dbReference type="GO" id="GO:0005886">
    <property type="term" value="C:plasma membrane"/>
    <property type="evidence" value="ECO:0007669"/>
    <property type="project" value="TreeGrafter"/>
</dbReference>
<dbReference type="PROSITE" id="PS50109">
    <property type="entry name" value="HIS_KIN"/>
    <property type="match status" value="1"/>
</dbReference>
<organism evidence="10 11">
    <name type="scientific">Chitinophaga rupis</name>
    <dbReference type="NCBI Taxonomy" id="573321"/>
    <lineage>
        <taxon>Bacteria</taxon>
        <taxon>Pseudomonadati</taxon>
        <taxon>Bacteroidota</taxon>
        <taxon>Chitinophagia</taxon>
        <taxon>Chitinophagales</taxon>
        <taxon>Chitinophagaceae</taxon>
        <taxon>Chitinophaga</taxon>
    </lineage>
</organism>
<dbReference type="InterPro" id="IPR001789">
    <property type="entry name" value="Sig_transdc_resp-reg_receiver"/>
</dbReference>
<keyword evidence="7" id="KW-0472">Membrane</keyword>
<evidence type="ECO:0000313" key="10">
    <source>
        <dbReference type="EMBL" id="SEN24691.1"/>
    </source>
</evidence>
<dbReference type="InterPro" id="IPR036097">
    <property type="entry name" value="HisK_dim/P_sf"/>
</dbReference>
<keyword evidence="7" id="KW-1133">Transmembrane helix</keyword>
<evidence type="ECO:0000256" key="3">
    <source>
        <dbReference type="ARBA" id="ARBA00022553"/>
    </source>
</evidence>
<dbReference type="Gene3D" id="1.10.287.130">
    <property type="match status" value="1"/>
</dbReference>
<evidence type="ECO:0000256" key="1">
    <source>
        <dbReference type="ARBA" id="ARBA00000085"/>
    </source>
</evidence>
<evidence type="ECO:0000256" key="2">
    <source>
        <dbReference type="ARBA" id="ARBA00012438"/>
    </source>
</evidence>
<dbReference type="SMART" id="SM00387">
    <property type="entry name" value="HATPase_c"/>
    <property type="match status" value="1"/>
</dbReference>
<dbReference type="PANTHER" id="PTHR43047:SF72">
    <property type="entry name" value="OSMOSENSING HISTIDINE PROTEIN KINASE SLN1"/>
    <property type="match status" value="1"/>
</dbReference>
<dbReference type="PROSITE" id="PS50110">
    <property type="entry name" value="RESPONSE_REGULATORY"/>
    <property type="match status" value="1"/>
</dbReference>
<evidence type="ECO:0000256" key="5">
    <source>
        <dbReference type="ARBA" id="ARBA00022777"/>
    </source>
</evidence>
<keyword evidence="11" id="KW-1185">Reference proteome</keyword>
<feature type="transmembrane region" description="Helical" evidence="7">
    <location>
        <begin position="130"/>
        <end position="149"/>
    </location>
</feature>
<dbReference type="InterPro" id="IPR011006">
    <property type="entry name" value="CheY-like_superfamily"/>
</dbReference>
<feature type="domain" description="Response regulatory" evidence="9">
    <location>
        <begin position="445"/>
        <end position="561"/>
    </location>
</feature>
<dbReference type="PANTHER" id="PTHR43047">
    <property type="entry name" value="TWO-COMPONENT HISTIDINE PROTEIN KINASE"/>
    <property type="match status" value="1"/>
</dbReference>
<dbReference type="SUPFAM" id="SSF47384">
    <property type="entry name" value="Homodimeric domain of signal transducing histidine kinase"/>
    <property type="match status" value="1"/>
</dbReference>
<keyword evidence="7" id="KW-0812">Transmembrane</keyword>
<dbReference type="Pfam" id="PF00512">
    <property type="entry name" value="HisKA"/>
    <property type="match status" value="1"/>
</dbReference>
<dbReference type="CDD" id="cd00075">
    <property type="entry name" value="HATPase"/>
    <property type="match status" value="1"/>
</dbReference>
<keyword evidence="5 10" id="KW-0418">Kinase</keyword>
<dbReference type="InterPro" id="IPR036890">
    <property type="entry name" value="HATPase_C_sf"/>
</dbReference>
<dbReference type="PRINTS" id="PR00344">
    <property type="entry name" value="BCTRLSENSOR"/>
</dbReference>
<dbReference type="Gene3D" id="3.40.50.2300">
    <property type="match status" value="1"/>
</dbReference>
<dbReference type="InterPro" id="IPR003594">
    <property type="entry name" value="HATPase_dom"/>
</dbReference>
<dbReference type="Pfam" id="PF02518">
    <property type="entry name" value="HATPase_c"/>
    <property type="match status" value="1"/>
</dbReference>
<feature type="transmembrane region" description="Helical" evidence="7">
    <location>
        <begin position="57"/>
        <end position="75"/>
    </location>
</feature>
<feature type="transmembrane region" description="Helical" evidence="7">
    <location>
        <begin position="161"/>
        <end position="181"/>
    </location>
</feature>
<evidence type="ECO:0000259" key="8">
    <source>
        <dbReference type="PROSITE" id="PS50109"/>
    </source>
</evidence>
<reference evidence="10 11" key="1">
    <citation type="submission" date="2016-10" db="EMBL/GenBank/DDBJ databases">
        <authorList>
            <person name="de Groot N.N."/>
        </authorList>
    </citation>
    <scope>NUCLEOTIDE SEQUENCE [LARGE SCALE GENOMIC DNA]</scope>
    <source>
        <strain evidence="10 11">DSM 21039</strain>
    </source>
</reference>
<protein>
    <recommendedName>
        <fullName evidence="2">histidine kinase</fullName>
        <ecNumber evidence="2">2.7.13.3</ecNumber>
    </recommendedName>
</protein>
<dbReference type="CDD" id="cd00082">
    <property type="entry name" value="HisKA"/>
    <property type="match status" value="1"/>
</dbReference>
<dbReference type="SMART" id="SM00388">
    <property type="entry name" value="HisKA"/>
    <property type="match status" value="1"/>
</dbReference>
<gene>
    <name evidence="10" type="ORF">SAMN04488505_10968</name>
</gene>
<proteinExistence type="predicted"/>
<evidence type="ECO:0000256" key="7">
    <source>
        <dbReference type="SAM" id="Phobius"/>
    </source>
</evidence>
<dbReference type="STRING" id="573321.SAMN04488505_10968"/>
<feature type="domain" description="Histidine kinase" evidence="8">
    <location>
        <begin position="204"/>
        <end position="425"/>
    </location>
</feature>
<evidence type="ECO:0000256" key="6">
    <source>
        <dbReference type="PROSITE-ProRule" id="PRU00169"/>
    </source>
</evidence>
<feature type="transmembrane region" description="Helical" evidence="7">
    <location>
        <begin position="33"/>
        <end position="51"/>
    </location>
</feature>
<dbReference type="Pfam" id="PF00072">
    <property type="entry name" value="Response_reg"/>
    <property type="match status" value="1"/>
</dbReference>
<evidence type="ECO:0000313" key="11">
    <source>
        <dbReference type="Proteomes" id="UP000198984"/>
    </source>
</evidence>
<dbReference type="InterPro" id="IPR003661">
    <property type="entry name" value="HisK_dim/P_dom"/>
</dbReference>
<dbReference type="InterPro" id="IPR005467">
    <property type="entry name" value="His_kinase_dom"/>
</dbReference>
<dbReference type="EMBL" id="FOBB01000009">
    <property type="protein sequence ID" value="SEN24691.1"/>
    <property type="molecule type" value="Genomic_DNA"/>
</dbReference>
<dbReference type="GO" id="GO:0009927">
    <property type="term" value="F:histidine phosphotransfer kinase activity"/>
    <property type="evidence" value="ECO:0007669"/>
    <property type="project" value="TreeGrafter"/>
</dbReference>
<dbReference type="SMART" id="SM00448">
    <property type="entry name" value="REC"/>
    <property type="match status" value="1"/>
</dbReference>
<dbReference type="AlphaFoldDB" id="A0A1H8EYM1"/>
<dbReference type="CDD" id="cd17546">
    <property type="entry name" value="REC_hyHK_CKI1_RcsC-like"/>
    <property type="match status" value="1"/>
</dbReference>
<feature type="transmembrane region" description="Helical" evidence="7">
    <location>
        <begin position="82"/>
        <end position="100"/>
    </location>
</feature>
<sequence length="574" mass="64673">MKAHQIWRSIRKTGTKGVADEELAQRIMMVNTLSFSLCCLSFLVGSVYFILSGKLSILIPASIECVLAATAVVLNNYRHYHAAALVTFFVQCMAAIYFGLLLGNVIELQAMVIFLFLITFLLFKKTSTRVICLISAVVILMIIEGNYYFHFVNQVPLDLQLTVIFKALSIAGVLLVILVVGRPYVLSKDRLHKTNHFKKIFIYQITHELRTQLNAVYYIAQLIKREIRLDPHLKKINPYIDLLFTVVGNTRNIINNVLDMSKIEAGKMEDVQEESFEIDAFFERLMAVHKVTAKTRNMQIQLQIDPKMPPVIICDSFKLSQAIANLLSNAVKYADRNSTIFLKLHKNNAQTWSIQVVNKGPGIEADKLSAIFELFVTNSPNRYTESTGLGLFIARNMVHALKGEIHAESQPQGNTTFTIQLPLQPGEVADVHETQEEDIDLSHVHIMVADDNEMNNILFSKYLSMCGCTITSVNNGVEVLQKLEQGHHLPDVILLDHKMPEMDGETTLYHLKKDPRLQNIPVIVCTGSFEFQELLMQAGACDIVIKPIDQPSLFKVISQHLPHFNEISAGSHPV</sequence>
<dbReference type="GO" id="GO:0000155">
    <property type="term" value="F:phosphorelay sensor kinase activity"/>
    <property type="evidence" value="ECO:0007669"/>
    <property type="project" value="InterPro"/>
</dbReference>
<keyword evidence="4" id="KW-0808">Transferase</keyword>